<dbReference type="Proteomes" id="UP000270866">
    <property type="component" value="Unassembled WGS sequence"/>
</dbReference>
<gene>
    <name evidence="8" type="ORF">BFJ65_g17595</name>
</gene>
<comment type="caution">
    <text evidence="8">The sequence shown here is derived from an EMBL/GenBank/DDBJ whole genome shotgun (WGS) entry which is preliminary data.</text>
</comment>
<evidence type="ECO:0000313" key="8">
    <source>
        <dbReference type="EMBL" id="RKK07391.1"/>
    </source>
</evidence>
<dbReference type="Pfam" id="PF05225">
    <property type="entry name" value="HTH_psq"/>
    <property type="match status" value="1"/>
</dbReference>
<comment type="subcellular location">
    <subcellularLocation>
        <location evidence="1">Membrane</location>
        <topology evidence="1">Multi-pass membrane protein</topology>
    </subcellularLocation>
</comment>
<dbReference type="InterPro" id="IPR007889">
    <property type="entry name" value="HTH_Psq"/>
</dbReference>
<proteinExistence type="predicted"/>
<reference evidence="8 9" key="1">
    <citation type="journal article" date="2018" name="Sci. Rep.">
        <title>Characterisation of pathogen-specific regions and novel effector candidates in Fusarium oxysporum f. sp. cepae.</title>
        <authorList>
            <person name="Armitage A.D."/>
            <person name="Taylor A."/>
            <person name="Sobczyk M.K."/>
            <person name="Baxter L."/>
            <person name="Greenfield B.P."/>
            <person name="Bates H.J."/>
            <person name="Wilson F."/>
            <person name="Jackson A.C."/>
            <person name="Ott S."/>
            <person name="Harrison R.J."/>
            <person name="Clarkson J.P."/>
        </authorList>
    </citation>
    <scope>NUCLEOTIDE SEQUENCE [LARGE SCALE GENOMIC DNA]</scope>
    <source>
        <strain evidence="8 9">FoC_Fus2</strain>
    </source>
</reference>
<feature type="domain" description="HTH CENPB-type" evidence="7">
    <location>
        <begin position="118"/>
        <end position="188"/>
    </location>
</feature>
<dbReference type="PANTHER" id="PTHR31465">
    <property type="entry name" value="PROTEIN RTA1-RELATED"/>
    <property type="match status" value="1"/>
</dbReference>
<dbReference type="GO" id="GO:0000324">
    <property type="term" value="C:fungal-type vacuole"/>
    <property type="evidence" value="ECO:0007669"/>
    <property type="project" value="TreeGrafter"/>
</dbReference>
<dbReference type="PROSITE" id="PS51253">
    <property type="entry name" value="HTH_CENPB"/>
    <property type="match status" value="1"/>
</dbReference>
<keyword evidence="4" id="KW-0238">DNA-binding</keyword>
<evidence type="ECO:0000256" key="6">
    <source>
        <dbReference type="ARBA" id="ARBA00023242"/>
    </source>
</evidence>
<dbReference type="Pfam" id="PF03221">
    <property type="entry name" value="HTH_Tnp_Tc5"/>
    <property type="match status" value="1"/>
</dbReference>
<accession>A0A3L6MRB0</accession>
<evidence type="ECO:0000256" key="4">
    <source>
        <dbReference type="ARBA" id="ARBA00023125"/>
    </source>
</evidence>
<dbReference type="Pfam" id="PF04479">
    <property type="entry name" value="RTA1"/>
    <property type="match status" value="1"/>
</dbReference>
<dbReference type="SMART" id="SM00674">
    <property type="entry name" value="CENPB"/>
    <property type="match status" value="1"/>
</dbReference>
<evidence type="ECO:0000256" key="5">
    <source>
        <dbReference type="ARBA" id="ARBA00023136"/>
    </source>
</evidence>
<keyword evidence="5" id="KW-0472">Membrane</keyword>
<dbReference type="AlphaFoldDB" id="A0A3L6MRB0"/>
<keyword evidence="3" id="KW-1133">Transmembrane helix</keyword>
<sequence>MIFIRSIYRTIELIQGREGYLITHEGFFIGLDAATTTIVVGIFNFFDPVCLLWGLDNKQKQVCEENELSQMDADDERWEDSATVTDQNGLSQHRAAQKYGIPQQTISTRFHGQTALDDQVQPNRHLSRNQEAKLASWILRKESLDHAPSHSQIRACCVALLKQQNKKQELGRNWVTKFIKLHPELKTKPGRCQEANRFNSFTPRAVHWYFDIGEEEYRWIKAENTVNVDEGGIMTSFDECLTF</sequence>
<evidence type="ECO:0000256" key="2">
    <source>
        <dbReference type="ARBA" id="ARBA00022692"/>
    </source>
</evidence>
<dbReference type="InterPro" id="IPR007568">
    <property type="entry name" value="RTA1"/>
</dbReference>
<evidence type="ECO:0000256" key="1">
    <source>
        <dbReference type="ARBA" id="ARBA00004141"/>
    </source>
</evidence>
<dbReference type="GO" id="GO:0003677">
    <property type="term" value="F:DNA binding"/>
    <property type="evidence" value="ECO:0007669"/>
    <property type="project" value="UniProtKB-KW"/>
</dbReference>
<keyword evidence="2" id="KW-0812">Transmembrane</keyword>
<evidence type="ECO:0000313" key="9">
    <source>
        <dbReference type="Proteomes" id="UP000270866"/>
    </source>
</evidence>
<name>A0A3L6MRB0_FUSOX</name>
<dbReference type="PANTHER" id="PTHR31465:SF11">
    <property type="entry name" value="DOMAIN PROTEIN, PUTATIVE (AFU_ORTHOLOGUE AFUA_3G10770)-RELATED"/>
    <property type="match status" value="1"/>
</dbReference>
<organism evidence="8 9">
    <name type="scientific">Fusarium oxysporum f. sp. cepae</name>
    <dbReference type="NCBI Taxonomy" id="396571"/>
    <lineage>
        <taxon>Eukaryota</taxon>
        <taxon>Fungi</taxon>
        <taxon>Dikarya</taxon>
        <taxon>Ascomycota</taxon>
        <taxon>Pezizomycotina</taxon>
        <taxon>Sordariomycetes</taxon>
        <taxon>Hypocreomycetidae</taxon>
        <taxon>Hypocreales</taxon>
        <taxon>Nectriaceae</taxon>
        <taxon>Fusarium</taxon>
        <taxon>Fusarium oxysporum species complex</taxon>
    </lineage>
</organism>
<dbReference type="GO" id="GO:0005886">
    <property type="term" value="C:plasma membrane"/>
    <property type="evidence" value="ECO:0007669"/>
    <property type="project" value="TreeGrafter"/>
</dbReference>
<protein>
    <recommendedName>
        <fullName evidence="7">HTH CENPB-type domain-containing protein</fullName>
    </recommendedName>
</protein>
<evidence type="ECO:0000259" key="7">
    <source>
        <dbReference type="PROSITE" id="PS51253"/>
    </source>
</evidence>
<evidence type="ECO:0000256" key="3">
    <source>
        <dbReference type="ARBA" id="ARBA00022989"/>
    </source>
</evidence>
<dbReference type="EMBL" id="MRCU01000016">
    <property type="protein sequence ID" value="RKK07391.1"/>
    <property type="molecule type" value="Genomic_DNA"/>
</dbReference>
<dbReference type="InterPro" id="IPR006600">
    <property type="entry name" value="HTH_CenpB_DNA-bd_dom"/>
</dbReference>
<keyword evidence="6" id="KW-0539">Nucleus</keyword>